<sequence>MKPSDTEIKKFLASGLEFEAGIQRRGADNRKGSLDSLTNHHLESRQILMSTFGYLVNAKLGIPGLTSDSIHERLLLLSQFIQGAHITEICIREGYYAKAAAVLKQEFETLTRVSALRQALKVRHGKLVNIQSVHRYGQGAIYGELNDIAHISKPDILAGIIENWSSGKAFGVSP</sequence>
<comment type="caution">
    <text evidence="1">The sequence shown here is derived from an EMBL/GenBank/DDBJ whole genome shotgun (WGS) entry which is preliminary data.</text>
</comment>
<reference evidence="2" key="1">
    <citation type="journal article" date="2019" name="Int. J. Syst. Evol. Microbiol.">
        <title>The Global Catalogue of Microorganisms (GCM) 10K type strain sequencing project: providing services to taxonomists for standard genome sequencing and annotation.</title>
        <authorList>
            <consortium name="The Broad Institute Genomics Platform"/>
            <consortium name="The Broad Institute Genome Sequencing Center for Infectious Disease"/>
            <person name="Wu L."/>
            <person name="Ma J."/>
        </authorList>
    </citation>
    <scope>NUCLEOTIDE SEQUENCE [LARGE SCALE GENOMIC DNA]</scope>
    <source>
        <strain evidence="2">CCTCC AB 2013263</strain>
    </source>
</reference>
<name>A0ABV8A3C6_9DEIO</name>
<organism evidence="1 2">
    <name type="scientific">Deinococcus antarcticus</name>
    <dbReference type="NCBI Taxonomy" id="1298767"/>
    <lineage>
        <taxon>Bacteria</taxon>
        <taxon>Thermotogati</taxon>
        <taxon>Deinococcota</taxon>
        <taxon>Deinococci</taxon>
        <taxon>Deinococcales</taxon>
        <taxon>Deinococcaceae</taxon>
        <taxon>Deinococcus</taxon>
    </lineage>
</organism>
<proteinExistence type="predicted"/>
<protein>
    <submittedName>
        <fullName evidence="1">Uncharacterized protein</fullName>
    </submittedName>
</protein>
<dbReference type="RefSeq" id="WP_380076327.1">
    <property type="nucleotide sequence ID" value="NZ_JBHRZF010000047.1"/>
</dbReference>
<keyword evidence="2" id="KW-1185">Reference proteome</keyword>
<dbReference type="Proteomes" id="UP001595748">
    <property type="component" value="Unassembled WGS sequence"/>
</dbReference>
<accession>A0ABV8A3C6</accession>
<evidence type="ECO:0000313" key="2">
    <source>
        <dbReference type="Proteomes" id="UP001595748"/>
    </source>
</evidence>
<gene>
    <name evidence="1" type="ORF">ACFOPQ_05290</name>
</gene>
<evidence type="ECO:0000313" key="1">
    <source>
        <dbReference type="EMBL" id="MFC3860178.1"/>
    </source>
</evidence>
<dbReference type="EMBL" id="JBHRZF010000047">
    <property type="protein sequence ID" value="MFC3860178.1"/>
    <property type="molecule type" value="Genomic_DNA"/>
</dbReference>